<evidence type="ECO:0000256" key="9">
    <source>
        <dbReference type="ARBA" id="ARBA00048679"/>
    </source>
</evidence>
<dbReference type="SUPFAM" id="SSF47986">
    <property type="entry name" value="DEATH domain"/>
    <property type="match status" value="1"/>
</dbReference>
<dbReference type="Gene3D" id="3.30.200.20">
    <property type="entry name" value="Phosphorylase Kinase, domain 1"/>
    <property type="match status" value="1"/>
</dbReference>
<dbReference type="InterPro" id="IPR008271">
    <property type="entry name" value="Ser/Thr_kinase_AS"/>
</dbReference>
<evidence type="ECO:0000256" key="4">
    <source>
        <dbReference type="ARBA" id="ARBA00022679"/>
    </source>
</evidence>
<accession>V5IJ28</accession>
<comment type="catalytic activity">
    <reaction evidence="9">
        <text>L-seryl-[protein] + ATP = O-phospho-L-seryl-[protein] + ADP + H(+)</text>
        <dbReference type="Rhea" id="RHEA:17989"/>
        <dbReference type="Rhea" id="RHEA-COMP:9863"/>
        <dbReference type="Rhea" id="RHEA-COMP:11604"/>
        <dbReference type="ChEBI" id="CHEBI:15378"/>
        <dbReference type="ChEBI" id="CHEBI:29999"/>
        <dbReference type="ChEBI" id="CHEBI:30616"/>
        <dbReference type="ChEBI" id="CHEBI:83421"/>
        <dbReference type="ChEBI" id="CHEBI:456216"/>
        <dbReference type="EC" id="2.7.11.1"/>
    </reaction>
</comment>
<evidence type="ECO:0000256" key="3">
    <source>
        <dbReference type="ARBA" id="ARBA00022527"/>
    </source>
</evidence>
<evidence type="ECO:0000256" key="12">
    <source>
        <dbReference type="SAM" id="MobiDB-lite"/>
    </source>
</evidence>
<dbReference type="EMBL" id="GANP01002162">
    <property type="protein sequence ID" value="JAB82306.1"/>
    <property type="molecule type" value="mRNA"/>
</dbReference>
<evidence type="ECO:0000256" key="8">
    <source>
        <dbReference type="ARBA" id="ARBA00047899"/>
    </source>
</evidence>
<evidence type="ECO:0000256" key="5">
    <source>
        <dbReference type="ARBA" id="ARBA00022741"/>
    </source>
</evidence>
<dbReference type="PROSITE" id="PS00108">
    <property type="entry name" value="PROTEIN_KINASE_ST"/>
    <property type="match status" value="1"/>
</dbReference>
<dbReference type="AlphaFoldDB" id="V5IJ28"/>
<reference evidence="14" key="1">
    <citation type="journal article" date="2015" name="Sci. Rep.">
        <title>Tissue- and time-dependent transcription in Ixodes ricinus salivary glands and midguts when blood feeding on the vertebrate host.</title>
        <authorList>
            <person name="Kotsyfakis M."/>
            <person name="Schwarz A."/>
            <person name="Erhart J."/>
            <person name="Ribeiro J.M."/>
        </authorList>
    </citation>
    <scope>NUCLEOTIDE SEQUENCE</scope>
    <source>
        <tissue evidence="14">Salivary gland and midgut</tissue>
    </source>
</reference>
<dbReference type="PROSITE" id="PS00107">
    <property type="entry name" value="PROTEIN_KINASE_ATP"/>
    <property type="match status" value="1"/>
</dbReference>
<keyword evidence="5 10" id="KW-0547">Nucleotide-binding</keyword>
<feature type="region of interest" description="Disordered" evidence="12">
    <location>
        <begin position="144"/>
        <end position="163"/>
    </location>
</feature>
<dbReference type="PANTHER" id="PTHR27001">
    <property type="entry name" value="OS01G0253100 PROTEIN"/>
    <property type="match status" value="1"/>
</dbReference>
<evidence type="ECO:0000256" key="10">
    <source>
        <dbReference type="PROSITE-ProRule" id="PRU10141"/>
    </source>
</evidence>
<comment type="similarity">
    <text evidence="1">Belongs to the protein kinase superfamily. TKL Ser/Thr protein kinase family. Pelle subfamily.</text>
</comment>
<evidence type="ECO:0000256" key="1">
    <source>
        <dbReference type="ARBA" id="ARBA00008718"/>
    </source>
</evidence>
<feature type="domain" description="Protein kinase" evidence="13">
    <location>
        <begin position="179"/>
        <end position="468"/>
    </location>
</feature>
<dbReference type="GO" id="GO:0005524">
    <property type="term" value="F:ATP binding"/>
    <property type="evidence" value="ECO:0007669"/>
    <property type="project" value="UniProtKB-UniRule"/>
</dbReference>
<dbReference type="FunFam" id="1.10.510.10:FF:000754">
    <property type="entry name" value="Interleukin-1 receptor-associated kinase"/>
    <property type="match status" value="1"/>
</dbReference>
<evidence type="ECO:0000256" key="6">
    <source>
        <dbReference type="ARBA" id="ARBA00022777"/>
    </source>
</evidence>
<dbReference type="GO" id="GO:0005886">
    <property type="term" value="C:plasma membrane"/>
    <property type="evidence" value="ECO:0007669"/>
    <property type="project" value="TreeGrafter"/>
</dbReference>
<dbReference type="InterPro" id="IPR000719">
    <property type="entry name" value="Prot_kinase_dom"/>
</dbReference>
<keyword evidence="3 11" id="KW-0723">Serine/threonine-protein kinase</keyword>
<keyword evidence="7 10" id="KW-0067">ATP-binding</keyword>
<feature type="binding site" evidence="10">
    <location>
        <position position="207"/>
    </location>
    <ligand>
        <name>ATP</name>
        <dbReference type="ChEBI" id="CHEBI:30616"/>
    </ligand>
</feature>
<dbReference type="Gene3D" id="1.10.533.10">
    <property type="entry name" value="Death Domain, Fas"/>
    <property type="match status" value="1"/>
</dbReference>
<keyword evidence="6 14" id="KW-0418">Kinase</keyword>
<dbReference type="PANTHER" id="PTHR27001:SF931">
    <property type="entry name" value="OS11G0664100 PROTEIN"/>
    <property type="match status" value="1"/>
</dbReference>
<dbReference type="SMART" id="SM00220">
    <property type="entry name" value="S_TKc"/>
    <property type="match status" value="1"/>
</dbReference>
<evidence type="ECO:0000259" key="13">
    <source>
        <dbReference type="PROSITE" id="PS50011"/>
    </source>
</evidence>
<name>V5IJ28_IXORI</name>
<dbReference type="Gene3D" id="1.10.510.10">
    <property type="entry name" value="Transferase(Phosphotransferase) domain 1"/>
    <property type="match status" value="1"/>
</dbReference>
<dbReference type="Pfam" id="PF07714">
    <property type="entry name" value="PK_Tyr_Ser-Thr"/>
    <property type="match status" value="1"/>
</dbReference>
<dbReference type="PROSITE" id="PS50011">
    <property type="entry name" value="PROTEIN_KINASE_DOM"/>
    <property type="match status" value="1"/>
</dbReference>
<dbReference type="InterPro" id="IPR017441">
    <property type="entry name" value="Protein_kinase_ATP_BS"/>
</dbReference>
<evidence type="ECO:0000256" key="2">
    <source>
        <dbReference type="ARBA" id="ARBA00012513"/>
    </source>
</evidence>
<keyword evidence="4" id="KW-0808">Transferase</keyword>
<dbReference type="InterPro" id="IPR011029">
    <property type="entry name" value="DEATH-like_dom_sf"/>
</dbReference>
<dbReference type="EC" id="2.7.11.1" evidence="2"/>
<sequence length="474" mass="52762">MESDGGTCDTGTFAESVVTADTELRFLPGRARSLLVNLLDAGDGWKKILYLITHPDHPDRKLFNADHAWVLENETRRSRTDEILKSWSTTGRNRPKIRDLLCLLKEAEQYRAASIITTDVLQEDPVDEDDESVQELLYQLDMEPSAPPQSVADSTPDVNSTESSDALEIPYAVLVRATRNFHTKVGEGAFGIVYKGTLPDGTTVAVKCLKETFPNKFLSEVELLRRLSHPNLLPLVGVANDSRHCCIVYKFMEYGSLQSCLAREGVAWIGCHFLGCEKSVGHSSNDAPPMYWEKRISILTEVAAAINFLHTRTPDPLIHRDVKSANVLLDEHWSAKLGDFGLTRVLAGNATAVTEIVGTTVYMAPEAFRGVVSPKMDTYSFGVVIMEILTALPLYISSRGHARDILSYLSEEHPDDIVPALDESAGEWNVNLARKVHELAESCVDPDKRRRPTMQPVYERILELHNIMFALPAC</sequence>
<evidence type="ECO:0000256" key="11">
    <source>
        <dbReference type="RuleBase" id="RU000304"/>
    </source>
</evidence>
<comment type="catalytic activity">
    <reaction evidence="8">
        <text>L-threonyl-[protein] + ATP = O-phospho-L-threonyl-[protein] + ADP + H(+)</text>
        <dbReference type="Rhea" id="RHEA:46608"/>
        <dbReference type="Rhea" id="RHEA-COMP:11060"/>
        <dbReference type="Rhea" id="RHEA-COMP:11605"/>
        <dbReference type="ChEBI" id="CHEBI:15378"/>
        <dbReference type="ChEBI" id="CHEBI:30013"/>
        <dbReference type="ChEBI" id="CHEBI:30616"/>
        <dbReference type="ChEBI" id="CHEBI:61977"/>
        <dbReference type="ChEBI" id="CHEBI:456216"/>
        <dbReference type="EC" id="2.7.11.1"/>
    </reaction>
</comment>
<feature type="compositionally biased region" description="Polar residues" evidence="12">
    <location>
        <begin position="151"/>
        <end position="163"/>
    </location>
</feature>
<organism evidence="14">
    <name type="scientific">Ixodes ricinus</name>
    <name type="common">Common tick</name>
    <name type="synonym">Acarus ricinus</name>
    <dbReference type="NCBI Taxonomy" id="34613"/>
    <lineage>
        <taxon>Eukaryota</taxon>
        <taxon>Metazoa</taxon>
        <taxon>Ecdysozoa</taxon>
        <taxon>Arthropoda</taxon>
        <taxon>Chelicerata</taxon>
        <taxon>Arachnida</taxon>
        <taxon>Acari</taxon>
        <taxon>Parasitiformes</taxon>
        <taxon>Ixodida</taxon>
        <taxon>Ixodoidea</taxon>
        <taxon>Ixodidae</taxon>
        <taxon>Ixodinae</taxon>
        <taxon>Ixodes</taxon>
    </lineage>
</organism>
<dbReference type="GO" id="GO:0004674">
    <property type="term" value="F:protein serine/threonine kinase activity"/>
    <property type="evidence" value="ECO:0007669"/>
    <property type="project" value="UniProtKB-KW"/>
</dbReference>
<protein>
    <recommendedName>
        <fullName evidence="2">non-specific serine/threonine protein kinase</fullName>
        <ecNumber evidence="2">2.7.11.1</ecNumber>
    </recommendedName>
</protein>
<dbReference type="InterPro" id="IPR001245">
    <property type="entry name" value="Ser-Thr/Tyr_kinase_cat_dom"/>
</dbReference>
<dbReference type="InterPro" id="IPR011009">
    <property type="entry name" value="Kinase-like_dom_sf"/>
</dbReference>
<proteinExistence type="evidence at transcript level"/>
<evidence type="ECO:0000313" key="14">
    <source>
        <dbReference type="EMBL" id="JAB82306.1"/>
    </source>
</evidence>
<evidence type="ECO:0000256" key="7">
    <source>
        <dbReference type="ARBA" id="ARBA00022840"/>
    </source>
</evidence>
<dbReference type="SUPFAM" id="SSF56112">
    <property type="entry name" value="Protein kinase-like (PK-like)"/>
    <property type="match status" value="1"/>
</dbReference>